<organism evidence="2 3">
    <name type="scientific">Blastococcus saxobsidens</name>
    <dbReference type="NCBI Taxonomy" id="138336"/>
    <lineage>
        <taxon>Bacteria</taxon>
        <taxon>Bacillati</taxon>
        <taxon>Actinomycetota</taxon>
        <taxon>Actinomycetes</taxon>
        <taxon>Geodermatophilales</taxon>
        <taxon>Geodermatophilaceae</taxon>
        <taxon>Blastococcus</taxon>
    </lineage>
</organism>
<evidence type="ECO:0000256" key="1">
    <source>
        <dbReference type="SAM" id="Phobius"/>
    </source>
</evidence>
<feature type="transmembrane region" description="Helical" evidence="1">
    <location>
        <begin position="38"/>
        <end position="55"/>
    </location>
</feature>
<dbReference type="EMBL" id="SHKV01000001">
    <property type="protein sequence ID" value="RZU31759.1"/>
    <property type="molecule type" value="Genomic_DNA"/>
</dbReference>
<protein>
    <recommendedName>
        <fullName evidence="4">Integral membrane protein</fullName>
    </recommendedName>
</protein>
<keyword evidence="1" id="KW-0472">Membrane</keyword>
<dbReference type="RefSeq" id="WP_104527546.1">
    <property type="nucleotide sequence ID" value="NZ_POQT01000006.1"/>
</dbReference>
<feature type="transmembrane region" description="Helical" evidence="1">
    <location>
        <begin position="7"/>
        <end position="26"/>
    </location>
</feature>
<keyword evidence="1" id="KW-1133">Transmembrane helix</keyword>
<dbReference type="AlphaFoldDB" id="A0A4Q7Y718"/>
<evidence type="ECO:0000313" key="3">
    <source>
        <dbReference type="Proteomes" id="UP000292507"/>
    </source>
</evidence>
<name>A0A4Q7Y718_9ACTN</name>
<keyword evidence="3" id="KW-1185">Reference proteome</keyword>
<evidence type="ECO:0008006" key="4">
    <source>
        <dbReference type="Google" id="ProtNLM"/>
    </source>
</evidence>
<accession>A0A4Q7Y718</accession>
<gene>
    <name evidence="2" type="ORF">BKA19_1439</name>
</gene>
<comment type="caution">
    <text evidence="2">The sequence shown here is derived from an EMBL/GenBank/DDBJ whole genome shotgun (WGS) entry which is preliminary data.</text>
</comment>
<reference evidence="2 3" key="1">
    <citation type="submission" date="2019-02" db="EMBL/GenBank/DDBJ databases">
        <title>Sequencing the genomes of 1000 actinobacteria strains.</title>
        <authorList>
            <person name="Klenk H.-P."/>
        </authorList>
    </citation>
    <scope>NUCLEOTIDE SEQUENCE [LARGE SCALE GENOMIC DNA]</scope>
    <source>
        <strain evidence="2 3">DSM 44509</strain>
    </source>
</reference>
<feature type="transmembrane region" description="Helical" evidence="1">
    <location>
        <begin position="93"/>
        <end position="113"/>
    </location>
</feature>
<keyword evidence="1" id="KW-0812">Transmembrane</keyword>
<feature type="transmembrane region" description="Helical" evidence="1">
    <location>
        <begin position="62"/>
        <end position="81"/>
    </location>
</feature>
<dbReference type="Proteomes" id="UP000292507">
    <property type="component" value="Unassembled WGS sequence"/>
</dbReference>
<evidence type="ECO:0000313" key="2">
    <source>
        <dbReference type="EMBL" id="RZU31759.1"/>
    </source>
</evidence>
<proteinExistence type="predicted"/>
<sequence>MSSSSVFRVAAAVAGAVGLTKFAWLFVESGFDITVSPWGFLLVFVLPFAVVLLLAPRHPRAAAWVMVPSGLATFVFMAVGIVQSEFTVEVVLVAYPVATACVIGVVAAIRSLAVREPVAAH</sequence>